<dbReference type="GO" id="GO:0016020">
    <property type="term" value="C:membrane"/>
    <property type="evidence" value="ECO:0007669"/>
    <property type="project" value="UniProtKB-SubCell"/>
</dbReference>
<feature type="transmembrane region" description="Helical" evidence="5">
    <location>
        <begin position="48"/>
        <end position="66"/>
    </location>
</feature>
<dbReference type="Pfam" id="PF10324">
    <property type="entry name" value="7TM_GPCR_Srw"/>
    <property type="match status" value="1"/>
</dbReference>
<feature type="transmembrane region" description="Helical" evidence="5">
    <location>
        <begin position="19"/>
        <end position="36"/>
    </location>
</feature>
<accession>E3LJI6</accession>
<dbReference type="InParanoid" id="E3LJI6"/>
<dbReference type="PROSITE" id="PS50262">
    <property type="entry name" value="G_PROTEIN_RECEP_F1_2"/>
    <property type="match status" value="1"/>
</dbReference>
<dbReference type="EMBL" id="DS268409">
    <property type="protein sequence ID" value="EFO95181.1"/>
    <property type="molecule type" value="Genomic_DNA"/>
</dbReference>
<dbReference type="STRING" id="31234.E3LJI6"/>
<dbReference type="AlphaFoldDB" id="E3LJI6"/>
<reference evidence="7" key="1">
    <citation type="submission" date="2007-07" db="EMBL/GenBank/DDBJ databases">
        <title>PCAP assembly of the Caenorhabditis remanei genome.</title>
        <authorList>
            <consortium name="The Caenorhabditis remanei Sequencing Consortium"/>
            <person name="Wilson R.K."/>
        </authorList>
    </citation>
    <scope>NUCLEOTIDE SEQUENCE [LARGE SCALE GENOMIC DNA]</scope>
    <source>
        <strain evidence="7">PB4641</strain>
    </source>
</reference>
<dbReference type="Proteomes" id="UP000008281">
    <property type="component" value="Unassembled WGS sequence"/>
</dbReference>
<dbReference type="OrthoDB" id="10479361at2759"/>
<feature type="domain" description="G-protein coupled receptors family 1 profile" evidence="6">
    <location>
        <begin position="28"/>
        <end position="310"/>
    </location>
</feature>
<comment type="subcellular location">
    <subcellularLocation>
        <location evidence="1">Membrane</location>
    </subcellularLocation>
</comment>
<evidence type="ECO:0000256" key="2">
    <source>
        <dbReference type="ARBA" id="ARBA00022692"/>
    </source>
</evidence>
<organism evidence="8">
    <name type="scientific">Caenorhabditis remanei</name>
    <name type="common">Caenorhabditis vulgaris</name>
    <dbReference type="NCBI Taxonomy" id="31234"/>
    <lineage>
        <taxon>Eukaryota</taxon>
        <taxon>Metazoa</taxon>
        <taxon>Ecdysozoa</taxon>
        <taxon>Nematoda</taxon>
        <taxon>Chromadorea</taxon>
        <taxon>Rhabditida</taxon>
        <taxon>Rhabditina</taxon>
        <taxon>Rhabditomorpha</taxon>
        <taxon>Rhabditoidea</taxon>
        <taxon>Rhabditidae</taxon>
        <taxon>Peloderinae</taxon>
        <taxon>Caenorhabditis</taxon>
    </lineage>
</organism>
<dbReference type="OMA" id="CESISMY"/>
<proteinExistence type="predicted"/>
<gene>
    <name evidence="7" type="ORF">CRE_09135</name>
</gene>
<name>E3LJI6_CAERE</name>
<feature type="transmembrane region" description="Helical" evidence="5">
    <location>
        <begin position="294"/>
        <end position="313"/>
    </location>
</feature>
<evidence type="ECO:0000256" key="1">
    <source>
        <dbReference type="ARBA" id="ARBA00004370"/>
    </source>
</evidence>
<evidence type="ECO:0000313" key="8">
    <source>
        <dbReference type="Proteomes" id="UP000008281"/>
    </source>
</evidence>
<feature type="transmembrane region" description="Helical" evidence="5">
    <location>
        <begin position="199"/>
        <end position="223"/>
    </location>
</feature>
<dbReference type="PANTHER" id="PTHR22751:SF54">
    <property type="entry name" value="G-PROTEIN COUPLED RECEPTORS FAMILY 1 PROFILE DOMAIN-CONTAINING PROTEIN"/>
    <property type="match status" value="1"/>
</dbReference>
<dbReference type="PANTHER" id="PTHR22751">
    <property type="entry name" value="G-PROTEIN COUPLED RECEPTOR-RELATED"/>
    <property type="match status" value="1"/>
</dbReference>
<dbReference type="SUPFAM" id="SSF81321">
    <property type="entry name" value="Family A G protein-coupled receptor-like"/>
    <property type="match status" value="1"/>
</dbReference>
<dbReference type="eggNOG" id="ENOG502TGPQ">
    <property type="taxonomic scope" value="Eukaryota"/>
</dbReference>
<sequence length="350" mass="39652">MSFESFIQLLSVIVADYKYILAVIAIIINMIHLLVLTRKSMFWNSVNVLMIGIAICDVLNLSFFVYDKLMSMRAKQMDCESISMYQIELYDVTVYTAREILRRLSSWLDVLLALVRLLIITNSLNSKFDKLSKCWFGVLVILFSFLISTTISMLYWAQVSYYEVTPWVPKNECSDNSSPSITPTTTASSSTKSYISIQILYVIDGALRIFPSLLLPTLTYLLIKELKNAANSRRRLSFTKTKDEQSETDHTTKMVILMAISCMTTEVPLGIVYVAQGIETSSMFQSLAANLNTILGIFMALNASSHCFICLSVSSQYRKSMREVFPCWNCILRRNVIAVKTLKNNGSSID</sequence>
<keyword evidence="3 5" id="KW-1133">Transmembrane helix</keyword>
<evidence type="ECO:0000256" key="5">
    <source>
        <dbReference type="SAM" id="Phobius"/>
    </source>
</evidence>
<evidence type="ECO:0000256" key="4">
    <source>
        <dbReference type="ARBA" id="ARBA00023136"/>
    </source>
</evidence>
<keyword evidence="2 5" id="KW-0812">Transmembrane</keyword>
<dbReference type="GO" id="GO:0008528">
    <property type="term" value="F:G protein-coupled peptide receptor activity"/>
    <property type="evidence" value="ECO:0007669"/>
    <property type="project" value="InterPro"/>
</dbReference>
<keyword evidence="4 5" id="KW-0472">Membrane</keyword>
<feature type="transmembrane region" description="Helical" evidence="5">
    <location>
        <begin position="136"/>
        <end position="157"/>
    </location>
</feature>
<dbReference type="HOGENOM" id="CLU_043715_0_0_1"/>
<keyword evidence="8" id="KW-1185">Reference proteome</keyword>
<evidence type="ECO:0000313" key="7">
    <source>
        <dbReference type="EMBL" id="EFO95181.1"/>
    </source>
</evidence>
<dbReference type="InterPro" id="IPR017452">
    <property type="entry name" value="GPCR_Rhodpsn_7TM"/>
</dbReference>
<dbReference type="InterPro" id="IPR019427">
    <property type="entry name" value="7TM_GPCR_serpentine_rcpt_Srw"/>
</dbReference>
<evidence type="ECO:0000259" key="6">
    <source>
        <dbReference type="PROSITE" id="PS50262"/>
    </source>
</evidence>
<feature type="transmembrane region" description="Helical" evidence="5">
    <location>
        <begin position="255"/>
        <end position="274"/>
    </location>
</feature>
<protein>
    <recommendedName>
        <fullName evidence="6">G-protein coupled receptors family 1 profile domain-containing protein</fullName>
    </recommendedName>
</protein>
<evidence type="ECO:0000256" key="3">
    <source>
        <dbReference type="ARBA" id="ARBA00022989"/>
    </source>
</evidence>
<dbReference type="Gene3D" id="1.20.1070.10">
    <property type="entry name" value="Rhodopsin 7-helix transmembrane proteins"/>
    <property type="match status" value="1"/>
</dbReference>